<feature type="region of interest" description="Disordered" evidence="1">
    <location>
        <begin position="209"/>
        <end position="246"/>
    </location>
</feature>
<evidence type="ECO:0000256" key="1">
    <source>
        <dbReference type="SAM" id="MobiDB-lite"/>
    </source>
</evidence>
<dbReference type="STRING" id="1416801.SAMN05192553_108137"/>
<name>A0A1H7AU51_9BACT</name>
<dbReference type="InterPro" id="IPR024510">
    <property type="entry name" value="DUF2589"/>
</dbReference>
<dbReference type="RefSeq" id="WP_092177916.1">
    <property type="nucleotide sequence ID" value="NZ_FNZH01000008.1"/>
</dbReference>
<dbReference type="EMBL" id="FNZH01000008">
    <property type="protein sequence ID" value="SEJ69133.1"/>
    <property type="molecule type" value="Genomic_DNA"/>
</dbReference>
<keyword evidence="3" id="KW-1185">Reference proteome</keyword>
<proteinExistence type="predicted"/>
<evidence type="ECO:0008006" key="4">
    <source>
        <dbReference type="Google" id="ProtNLM"/>
    </source>
</evidence>
<dbReference type="Pfam" id="PF11655">
    <property type="entry name" value="DUF2589"/>
    <property type="match status" value="1"/>
</dbReference>
<sequence>MAEGLVNMSDQFKGLPMQDLIGGPLNAAVTANVKLAQATADFINTVGFTQVPVDKKPGEFTTGAARMLDFEFERPGIFVPEVTDKNPTPVPQRTIEEVKIRVPMLAVVPIPNLQVDTVDITFDMEVKSSTSETSSTDMNASADLSAKIGWGPVSATVKIHGSVATHKENTRTSDNSAKYHVQVTASNHGTPEGLARVLDIMASAASPNDVKVAPLAAGKDRDPKTGKIKDANLKPVNPDGSHEALS</sequence>
<dbReference type="AlphaFoldDB" id="A0A1H7AU51"/>
<accession>A0A1H7AU51</accession>
<gene>
    <name evidence="2" type="ORF">SAMN05192553_108137</name>
</gene>
<dbReference type="Proteomes" id="UP000199403">
    <property type="component" value="Unassembled WGS sequence"/>
</dbReference>
<organism evidence="2 3">
    <name type="scientific">Cyclobacterium xiamenense</name>
    <dbReference type="NCBI Taxonomy" id="1297121"/>
    <lineage>
        <taxon>Bacteria</taxon>
        <taxon>Pseudomonadati</taxon>
        <taxon>Bacteroidota</taxon>
        <taxon>Cytophagia</taxon>
        <taxon>Cytophagales</taxon>
        <taxon>Cyclobacteriaceae</taxon>
        <taxon>Cyclobacterium</taxon>
    </lineage>
</organism>
<dbReference type="OrthoDB" id="1043330at2"/>
<protein>
    <recommendedName>
        <fullName evidence="4">DUF2589 domain-containing protein</fullName>
    </recommendedName>
</protein>
<evidence type="ECO:0000313" key="3">
    <source>
        <dbReference type="Proteomes" id="UP000199403"/>
    </source>
</evidence>
<evidence type="ECO:0000313" key="2">
    <source>
        <dbReference type="EMBL" id="SEJ69133.1"/>
    </source>
</evidence>
<feature type="compositionally biased region" description="Basic and acidic residues" evidence="1">
    <location>
        <begin position="218"/>
        <end position="232"/>
    </location>
</feature>
<reference evidence="3" key="1">
    <citation type="submission" date="2016-10" db="EMBL/GenBank/DDBJ databases">
        <authorList>
            <person name="Varghese N."/>
            <person name="Submissions S."/>
        </authorList>
    </citation>
    <scope>NUCLEOTIDE SEQUENCE [LARGE SCALE GENOMIC DNA]</scope>
    <source>
        <strain evidence="3">IBRC-M 10761</strain>
    </source>
</reference>